<feature type="domain" description="AIG1-type G" evidence="4">
    <location>
        <begin position="51"/>
        <end position="252"/>
    </location>
</feature>
<dbReference type="AlphaFoldDB" id="A0A3P8VDY1"/>
<evidence type="ECO:0000313" key="6">
    <source>
        <dbReference type="Proteomes" id="UP000265120"/>
    </source>
</evidence>
<evidence type="ECO:0000313" key="5">
    <source>
        <dbReference type="Ensembl" id="ENSCSEP00000013508.1"/>
    </source>
</evidence>
<keyword evidence="3" id="KW-0342">GTP-binding</keyword>
<dbReference type="GO" id="GO:0005525">
    <property type="term" value="F:GTP binding"/>
    <property type="evidence" value="ECO:0007669"/>
    <property type="project" value="UniProtKB-KW"/>
</dbReference>
<dbReference type="GeneTree" id="ENSGT00940000162556"/>
<evidence type="ECO:0000259" key="4">
    <source>
        <dbReference type="PROSITE" id="PS51720"/>
    </source>
</evidence>
<reference evidence="5 6" key="1">
    <citation type="journal article" date="2014" name="Nat. Genet.">
        <title>Whole-genome sequence of a flatfish provides insights into ZW sex chromosome evolution and adaptation to a benthic lifestyle.</title>
        <authorList>
            <person name="Chen S."/>
            <person name="Zhang G."/>
            <person name="Shao C."/>
            <person name="Huang Q."/>
            <person name="Liu G."/>
            <person name="Zhang P."/>
            <person name="Song W."/>
            <person name="An N."/>
            <person name="Chalopin D."/>
            <person name="Volff J.N."/>
            <person name="Hong Y."/>
            <person name="Li Q."/>
            <person name="Sha Z."/>
            <person name="Zhou H."/>
            <person name="Xie M."/>
            <person name="Yu Q."/>
            <person name="Liu Y."/>
            <person name="Xiang H."/>
            <person name="Wang N."/>
            <person name="Wu K."/>
            <person name="Yang C."/>
            <person name="Zhou Q."/>
            <person name="Liao X."/>
            <person name="Yang L."/>
            <person name="Hu Q."/>
            <person name="Zhang J."/>
            <person name="Meng L."/>
            <person name="Jin L."/>
            <person name="Tian Y."/>
            <person name="Lian J."/>
            <person name="Yang J."/>
            <person name="Miao G."/>
            <person name="Liu S."/>
            <person name="Liang Z."/>
            <person name="Yan F."/>
            <person name="Li Y."/>
            <person name="Sun B."/>
            <person name="Zhang H."/>
            <person name="Zhang J."/>
            <person name="Zhu Y."/>
            <person name="Du M."/>
            <person name="Zhao Y."/>
            <person name="Schartl M."/>
            <person name="Tang Q."/>
            <person name="Wang J."/>
        </authorList>
    </citation>
    <scope>NUCLEOTIDE SEQUENCE</scope>
</reference>
<keyword evidence="6" id="KW-1185">Reference proteome</keyword>
<dbReference type="Proteomes" id="UP000265120">
    <property type="component" value="Chromosome 8"/>
</dbReference>
<comment type="similarity">
    <text evidence="1">Belongs to the TRAFAC class TrmE-Era-EngA-EngB-Septin-like GTPase superfamily. AIG1/Toc34/Toc159-like paraseptin GTPase family. IAN subfamily.</text>
</comment>
<dbReference type="PANTHER" id="PTHR10903">
    <property type="entry name" value="GTPASE, IMAP FAMILY MEMBER-RELATED"/>
    <property type="match status" value="1"/>
</dbReference>
<proteinExistence type="inferred from homology"/>
<name>A0A3P8VDY1_CYNSE</name>
<dbReference type="Pfam" id="PF04548">
    <property type="entry name" value="AIG1"/>
    <property type="match status" value="1"/>
</dbReference>
<dbReference type="Gene3D" id="3.40.50.300">
    <property type="entry name" value="P-loop containing nucleotide triphosphate hydrolases"/>
    <property type="match status" value="1"/>
</dbReference>
<dbReference type="SUPFAM" id="SSF52540">
    <property type="entry name" value="P-loop containing nucleoside triphosphate hydrolases"/>
    <property type="match status" value="1"/>
</dbReference>
<protein>
    <recommendedName>
        <fullName evidence="4">AIG1-type G domain-containing protein</fullName>
    </recommendedName>
</protein>
<dbReference type="InterPro" id="IPR045058">
    <property type="entry name" value="GIMA/IAN/Toc"/>
</dbReference>
<dbReference type="Ensembl" id="ENSCSET00000013667.1">
    <property type="protein sequence ID" value="ENSCSEP00000013508.1"/>
    <property type="gene ID" value="ENSCSEG00000008706.1"/>
</dbReference>
<dbReference type="PROSITE" id="PS51720">
    <property type="entry name" value="G_AIG1"/>
    <property type="match status" value="1"/>
</dbReference>
<reference evidence="5" key="2">
    <citation type="submission" date="2025-08" db="UniProtKB">
        <authorList>
            <consortium name="Ensembl"/>
        </authorList>
    </citation>
    <scope>IDENTIFICATION</scope>
</reference>
<dbReference type="InterPro" id="IPR006703">
    <property type="entry name" value="G_AIG1"/>
</dbReference>
<sequence>MLLTAVAAGDSSMSRCELMELMFHGVRAVGSEVGTPGPIISRESILSPGGKRKLNLVIVGSKSSQKSLICNIILGGHACDAGDETFDNEKREGEVCERRVMLVKTPGWLRGYHLCDTPELIKTEMILSPDLCPWGPHAFILVINAEQPFTDVNRRATKEHLQHCFGERVWDHTVVVFSFRGSLSHRSAQSYIAEEGPPLQSLLETCGNRHHFLCEDNPDRSSTVKELLEDVATLVSQRGSYKANSKLVRDVEKRRREVLIKAEELHQEADGDRKQRRMLVTGKRTVLYPLLVSVQCPAMHSGAQWKYYLSCLWC</sequence>
<accession>A0A3P8VDY1</accession>
<reference evidence="5" key="3">
    <citation type="submission" date="2025-09" db="UniProtKB">
        <authorList>
            <consortium name="Ensembl"/>
        </authorList>
    </citation>
    <scope>IDENTIFICATION</scope>
</reference>
<dbReference type="OMA" id="CELMELM"/>
<dbReference type="PANTHER" id="PTHR10903:SF168">
    <property type="entry name" value="GTPASE IMAP FAMILY MEMBER 4-RELATED"/>
    <property type="match status" value="1"/>
</dbReference>
<keyword evidence="2" id="KW-0547">Nucleotide-binding</keyword>
<evidence type="ECO:0000256" key="1">
    <source>
        <dbReference type="ARBA" id="ARBA00008535"/>
    </source>
</evidence>
<dbReference type="InterPro" id="IPR027417">
    <property type="entry name" value="P-loop_NTPase"/>
</dbReference>
<evidence type="ECO:0000256" key="2">
    <source>
        <dbReference type="ARBA" id="ARBA00022741"/>
    </source>
</evidence>
<dbReference type="InParanoid" id="A0A3P8VDY1"/>
<organism evidence="5 6">
    <name type="scientific">Cynoglossus semilaevis</name>
    <name type="common">Tongue sole</name>
    <dbReference type="NCBI Taxonomy" id="244447"/>
    <lineage>
        <taxon>Eukaryota</taxon>
        <taxon>Metazoa</taxon>
        <taxon>Chordata</taxon>
        <taxon>Craniata</taxon>
        <taxon>Vertebrata</taxon>
        <taxon>Euteleostomi</taxon>
        <taxon>Actinopterygii</taxon>
        <taxon>Neopterygii</taxon>
        <taxon>Teleostei</taxon>
        <taxon>Neoteleostei</taxon>
        <taxon>Acanthomorphata</taxon>
        <taxon>Carangaria</taxon>
        <taxon>Pleuronectiformes</taxon>
        <taxon>Pleuronectoidei</taxon>
        <taxon>Cynoglossidae</taxon>
        <taxon>Cynoglossinae</taxon>
        <taxon>Cynoglossus</taxon>
    </lineage>
</organism>
<evidence type="ECO:0000256" key="3">
    <source>
        <dbReference type="ARBA" id="ARBA00023134"/>
    </source>
</evidence>